<name>A0A3D9UA08_BACMY</name>
<gene>
    <name evidence="1" type="ORF">DET55_13055</name>
</gene>
<proteinExistence type="predicted"/>
<dbReference type="AlphaFoldDB" id="A0A3D9UA08"/>
<sequence>MYTKIVKYERNGIGAWDKEYSSMEVLKEMKPTENDFFENILKIEGKLYKPCSAYGEYIAVDEIKINYSPNADVRNEGGVECPYCGFVDQDTHEFSSNSGETECTNCESEIKYVINAVINSLGECLEVICHTGPVKLNEPIEL</sequence>
<comment type="caution">
    <text evidence="1">The sequence shown here is derived from an EMBL/GenBank/DDBJ whole genome shotgun (WGS) entry which is preliminary data.</text>
</comment>
<evidence type="ECO:0000313" key="1">
    <source>
        <dbReference type="EMBL" id="REF24780.1"/>
    </source>
</evidence>
<accession>A0A3D9UA08</accession>
<protein>
    <submittedName>
        <fullName evidence="1">Uncharacterized protein</fullName>
    </submittedName>
</protein>
<dbReference type="EMBL" id="QTTY01000030">
    <property type="protein sequence ID" value="REF24780.1"/>
    <property type="molecule type" value="Genomic_DNA"/>
</dbReference>
<reference evidence="1 2" key="1">
    <citation type="submission" date="2018-08" db="EMBL/GenBank/DDBJ databases">
        <title>Freshwater and sediment microbial communities from various areas in North America, analyzing microbe dynamics in response to fracking.</title>
        <authorList>
            <person name="Lamendella R."/>
        </authorList>
    </citation>
    <scope>NUCLEOTIDE SEQUENCE [LARGE SCALE GENOMIC DNA]</scope>
    <source>
        <strain evidence="1 2">DB-1</strain>
    </source>
</reference>
<dbReference type="RefSeq" id="WP_113937429.1">
    <property type="nucleotide sequence ID" value="NZ_QTTY01000030.1"/>
</dbReference>
<organism evidence="1 2">
    <name type="scientific">Bacillus mycoides</name>
    <dbReference type="NCBI Taxonomy" id="1405"/>
    <lineage>
        <taxon>Bacteria</taxon>
        <taxon>Bacillati</taxon>
        <taxon>Bacillota</taxon>
        <taxon>Bacilli</taxon>
        <taxon>Bacillales</taxon>
        <taxon>Bacillaceae</taxon>
        <taxon>Bacillus</taxon>
        <taxon>Bacillus cereus group</taxon>
    </lineage>
</organism>
<dbReference type="Proteomes" id="UP000256530">
    <property type="component" value="Unassembled WGS sequence"/>
</dbReference>
<evidence type="ECO:0000313" key="2">
    <source>
        <dbReference type="Proteomes" id="UP000256530"/>
    </source>
</evidence>